<evidence type="ECO:0000313" key="4">
    <source>
        <dbReference type="Proteomes" id="UP000631114"/>
    </source>
</evidence>
<evidence type="ECO:0000259" key="2">
    <source>
        <dbReference type="PROSITE" id="PS50235"/>
    </source>
</evidence>
<sequence length="71" mass="8241">MYELYAVVVHTGLTSCSGHYFCFIRSSPQTWHKLDDSKVTKVAEDFVLSQEAYILFYARHGTPWFSTLMET</sequence>
<protein>
    <recommendedName>
        <fullName evidence="2">USP domain-containing protein</fullName>
    </recommendedName>
</protein>
<evidence type="ECO:0000256" key="1">
    <source>
        <dbReference type="ARBA" id="ARBA00009085"/>
    </source>
</evidence>
<dbReference type="InterPro" id="IPR001394">
    <property type="entry name" value="Peptidase_C19_UCH"/>
</dbReference>
<dbReference type="GO" id="GO:0005829">
    <property type="term" value="C:cytosol"/>
    <property type="evidence" value="ECO:0007669"/>
    <property type="project" value="TreeGrafter"/>
</dbReference>
<dbReference type="GO" id="GO:0004843">
    <property type="term" value="F:cysteine-type deubiquitinase activity"/>
    <property type="evidence" value="ECO:0007669"/>
    <property type="project" value="InterPro"/>
</dbReference>
<dbReference type="InterPro" id="IPR050164">
    <property type="entry name" value="Peptidase_C19"/>
</dbReference>
<feature type="domain" description="USP" evidence="2">
    <location>
        <begin position="1"/>
        <end position="60"/>
    </location>
</feature>
<dbReference type="Pfam" id="PF00443">
    <property type="entry name" value="UCH"/>
    <property type="match status" value="1"/>
</dbReference>
<name>A0A835IRS0_9MAGN</name>
<dbReference type="GO" id="GO:0016579">
    <property type="term" value="P:protein deubiquitination"/>
    <property type="evidence" value="ECO:0007669"/>
    <property type="project" value="InterPro"/>
</dbReference>
<dbReference type="SUPFAM" id="SSF54001">
    <property type="entry name" value="Cysteine proteinases"/>
    <property type="match status" value="1"/>
</dbReference>
<dbReference type="PANTHER" id="PTHR24006">
    <property type="entry name" value="UBIQUITIN CARBOXYL-TERMINAL HYDROLASE"/>
    <property type="match status" value="1"/>
</dbReference>
<dbReference type="InterPro" id="IPR038765">
    <property type="entry name" value="Papain-like_cys_pep_sf"/>
</dbReference>
<organism evidence="3 4">
    <name type="scientific">Coptis chinensis</name>
    <dbReference type="NCBI Taxonomy" id="261450"/>
    <lineage>
        <taxon>Eukaryota</taxon>
        <taxon>Viridiplantae</taxon>
        <taxon>Streptophyta</taxon>
        <taxon>Embryophyta</taxon>
        <taxon>Tracheophyta</taxon>
        <taxon>Spermatophyta</taxon>
        <taxon>Magnoliopsida</taxon>
        <taxon>Ranunculales</taxon>
        <taxon>Ranunculaceae</taxon>
        <taxon>Coptidoideae</taxon>
        <taxon>Coptis</taxon>
    </lineage>
</organism>
<dbReference type="Gene3D" id="3.90.70.10">
    <property type="entry name" value="Cysteine proteinases"/>
    <property type="match status" value="1"/>
</dbReference>
<reference evidence="3 4" key="1">
    <citation type="submission" date="2020-10" db="EMBL/GenBank/DDBJ databases">
        <title>The Coptis chinensis genome and diversification of protoberbering-type alkaloids.</title>
        <authorList>
            <person name="Wang B."/>
            <person name="Shu S."/>
            <person name="Song C."/>
            <person name="Liu Y."/>
        </authorList>
    </citation>
    <scope>NUCLEOTIDE SEQUENCE [LARGE SCALE GENOMIC DNA]</scope>
    <source>
        <strain evidence="3">HL-2020</strain>
        <tissue evidence="3">Leaf</tissue>
    </source>
</reference>
<dbReference type="Proteomes" id="UP000631114">
    <property type="component" value="Unassembled WGS sequence"/>
</dbReference>
<dbReference type="GO" id="GO:0005634">
    <property type="term" value="C:nucleus"/>
    <property type="evidence" value="ECO:0007669"/>
    <property type="project" value="TreeGrafter"/>
</dbReference>
<dbReference type="PROSITE" id="PS50235">
    <property type="entry name" value="USP_3"/>
    <property type="match status" value="1"/>
</dbReference>
<comment type="caution">
    <text evidence="3">The sequence shown here is derived from an EMBL/GenBank/DDBJ whole genome shotgun (WGS) entry which is preliminary data.</text>
</comment>
<comment type="similarity">
    <text evidence="1">Belongs to the peptidase C19 family.</text>
</comment>
<dbReference type="AlphaFoldDB" id="A0A835IRS0"/>
<accession>A0A835IRS0</accession>
<dbReference type="PANTHER" id="PTHR24006:SF747">
    <property type="entry name" value="UBIQUITIN CARBOXYL-TERMINAL HYDROLASE 20"/>
    <property type="match status" value="1"/>
</dbReference>
<gene>
    <name evidence="3" type="ORF">IFM89_030057</name>
</gene>
<dbReference type="PROSITE" id="PS00973">
    <property type="entry name" value="USP_2"/>
    <property type="match status" value="1"/>
</dbReference>
<dbReference type="EMBL" id="JADFTS010000002">
    <property type="protein sequence ID" value="KAF9622199.1"/>
    <property type="molecule type" value="Genomic_DNA"/>
</dbReference>
<evidence type="ECO:0000313" key="3">
    <source>
        <dbReference type="EMBL" id="KAF9622199.1"/>
    </source>
</evidence>
<keyword evidence="4" id="KW-1185">Reference proteome</keyword>
<proteinExistence type="inferred from homology"/>
<dbReference type="InterPro" id="IPR028889">
    <property type="entry name" value="USP"/>
</dbReference>
<dbReference type="InterPro" id="IPR018200">
    <property type="entry name" value="USP_CS"/>
</dbReference>
<dbReference type="OrthoDB" id="420187at2759"/>